<evidence type="ECO:0000256" key="8">
    <source>
        <dbReference type="ARBA" id="ARBA00023256"/>
    </source>
</evidence>
<protein>
    <recommendedName>
        <fullName evidence="9">Deoxyhypusine hydroxylase</fullName>
        <shortName evidence="9">DOHH</shortName>
        <ecNumber evidence="9">1.14.99.29</ecNumber>
    </recommendedName>
    <alternativeName>
        <fullName evidence="9">Deoxyhypusine dioxygenase</fullName>
    </alternativeName>
    <alternativeName>
        <fullName evidence="9">Deoxyhypusine monooxygenase</fullName>
    </alternativeName>
</protein>
<dbReference type="STRING" id="93759.A0A1R3KQG9"/>
<feature type="binding site" evidence="9">
    <location>
        <position position="102"/>
    </location>
    <ligand>
        <name>Fe cation</name>
        <dbReference type="ChEBI" id="CHEBI:24875"/>
        <label>1</label>
    </ligand>
</feature>
<comment type="caution">
    <text evidence="10">The sequence shown here is derived from an EMBL/GenBank/DDBJ whole genome shotgun (WGS) entry which is preliminary data.</text>
</comment>
<dbReference type="Pfam" id="PF01535">
    <property type="entry name" value="PPR"/>
    <property type="match status" value="1"/>
</dbReference>
<dbReference type="InterPro" id="IPR011989">
    <property type="entry name" value="ARM-like"/>
</dbReference>
<comment type="similarity">
    <text evidence="9">Belongs to the deoxyhypusine hydroxylase family.</text>
</comment>
<evidence type="ECO:0000313" key="10">
    <source>
        <dbReference type="EMBL" id="OMP09320.1"/>
    </source>
</evidence>
<dbReference type="InterPro" id="IPR016024">
    <property type="entry name" value="ARM-type_fold"/>
</dbReference>
<evidence type="ECO:0000256" key="4">
    <source>
        <dbReference type="ARBA" id="ARBA00022737"/>
    </source>
</evidence>
<feature type="binding site" evidence="9">
    <location>
        <position position="228"/>
    </location>
    <ligand>
        <name>Fe cation</name>
        <dbReference type="ChEBI" id="CHEBI:24875"/>
        <label>2</label>
    </ligand>
</feature>
<dbReference type="SUPFAM" id="SSF48371">
    <property type="entry name" value="ARM repeat"/>
    <property type="match status" value="1"/>
</dbReference>
<dbReference type="Pfam" id="PF13646">
    <property type="entry name" value="HEAT_2"/>
    <property type="match status" value="2"/>
</dbReference>
<dbReference type="InterPro" id="IPR002885">
    <property type="entry name" value="PPR_rpt"/>
</dbReference>
<evidence type="ECO:0000256" key="5">
    <source>
        <dbReference type="ARBA" id="ARBA00023002"/>
    </source>
</evidence>
<keyword evidence="5 9" id="KW-0560">Oxidoreductase</keyword>
<dbReference type="InterPro" id="IPR011990">
    <property type="entry name" value="TPR-like_helical_dom_sf"/>
</dbReference>
<dbReference type="AlphaFoldDB" id="A0A1R3KQG9"/>
<feature type="binding site" evidence="9">
    <location>
        <position position="227"/>
    </location>
    <ligand>
        <name>Fe cation</name>
        <dbReference type="ChEBI" id="CHEBI:24875"/>
        <label>2</label>
    </ligand>
</feature>
<keyword evidence="6 9" id="KW-0408">Iron</keyword>
<evidence type="ECO:0000256" key="2">
    <source>
        <dbReference type="ARBA" id="ARBA00005041"/>
    </source>
</evidence>
<feature type="binding site" evidence="9">
    <location>
        <position position="260"/>
    </location>
    <ligand>
        <name>Fe cation</name>
        <dbReference type="ChEBI" id="CHEBI:24875"/>
        <label>2</label>
    </ligand>
</feature>
<feature type="binding site" evidence="9">
    <location>
        <position position="261"/>
    </location>
    <ligand>
        <name>Fe cation</name>
        <dbReference type="ChEBI" id="CHEBI:24875"/>
        <label>2</label>
    </ligand>
</feature>
<comment type="function">
    <text evidence="9">Catalyzes the hydroxylation of the N(6)-(4-aminobutyl)-L-lysine intermediate to form hypusine, an essential post-translational modification only found in mature eIF-5A factor.</text>
</comment>
<evidence type="ECO:0000256" key="7">
    <source>
        <dbReference type="ARBA" id="ARBA00023033"/>
    </source>
</evidence>
<evidence type="ECO:0000256" key="6">
    <source>
        <dbReference type="ARBA" id="ARBA00023004"/>
    </source>
</evidence>
<dbReference type="FunFam" id="1.25.10.10:FF:000292">
    <property type="entry name" value="Deoxyhypusine hydroxylase"/>
    <property type="match status" value="1"/>
</dbReference>
<dbReference type="NCBIfam" id="TIGR00756">
    <property type="entry name" value="PPR"/>
    <property type="match status" value="1"/>
</dbReference>
<dbReference type="Gene3D" id="1.25.10.10">
    <property type="entry name" value="Leucine-rich Repeat Variant"/>
    <property type="match status" value="2"/>
</dbReference>
<dbReference type="InterPro" id="IPR027517">
    <property type="entry name" value="Deoxyhypusine_hydroxylase"/>
</dbReference>
<feature type="binding site" evidence="9">
    <location>
        <position position="69"/>
    </location>
    <ligand>
        <name>Fe cation</name>
        <dbReference type="ChEBI" id="CHEBI:24875"/>
        <label>1</label>
    </ligand>
</feature>
<dbReference type="GO" id="GO:0046872">
    <property type="term" value="F:metal ion binding"/>
    <property type="evidence" value="ECO:0007669"/>
    <property type="project" value="UniProtKB-KW"/>
</dbReference>
<organism evidence="10 11">
    <name type="scientific">Corchorus olitorius</name>
    <dbReference type="NCBI Taxonomy" id="93759"/>
    <lineage>
        <taxon>Eukaryota</taxon>
        <taxon>Viridiplantae</taxon>
        <taxon>Streptophyta</taxon>
        <taxon>Embryophyta</taxon>
        <taxon>Tracheophyta</taxon>
        <taxon>Spermatophyta</taxon>
        <taxon>Magnoliopsida</taxon>
        <taxon>eudicotyledons</taxon>
        <taxon>Gunneridae</taxon>
        <taxon>Pentapetalae</taxon>
        <taxon>rosids</taxon>
        <taxon>malvids</taxon>
        <taxon>Malvales</taxon>
        <taxon>Malvaceae</taxon>
        <taxon>Grewioideae</taxon>
        <taxon>Apeibeae</taxon>
        <taxon>Corchorus</taxon>
    </lineage>
</organism>
<dbReference type="OrthoDB" id="421002at2759"/>
<dbReference type="UniPathway" id="UPA00354"/>
<dbReference type="InterPro" id="IPR004155">
    <property type="entry name" value="PBS_lyase_HEAT"/>
</dbReference>
<dbReference type="SMART" id="SM00567">
    <property type="entry name" value="EZ_HEAT"/>
    <property type="match status" value="6"/>
</dbReference>
<reference evidence="11" key="1">
    <citation type="submission" date="2013-09" db="EMBL/GenBank/DDBJ databases">
        <title>Corchorus olitorius genome sequencing.</title>
        <authorList>
            <person name="Alam M."/>
            <person name="Haque M.S."/>
            <person name="Islam M.S."/>
            <person name="Emdad E.M."/>
            <person name="Islam M.M."/>
            <person name="Ahmed B."/>
            <person name="Halim A."/>
            <person name="Hossen Q.M.M."/>
            <person name="Hossain M.Z."/>
            <person name="Ahmed R."/>
            <person name="Khan M.M."/>
            <person name="Islam R."/>
            <person name="Rashid M.M."/>
            <person name="Khan S.A."/>
            <person name="Rahman M.S."/>
            <person name="Alam M."/>
            <person name="Yahiya A.S."/>
            <person name="Khan M.S."/>
            <person name="Azam M.S."/>
            <person name="Haque T."/>
            <person name="Lashkar M.Z.H."/>
            <person name="Akhand A.I."/>
            <person name="Morshed G."/>
            <person name="Roy S."/>
            <person name="Uddin K.S."/>
            <person name="Rabeya T."/>
            <person name="Hossain A.S."/>
            <person name="Chowdhury A."/>
            <person name="Snigdha A.R."/>
            <person name="Mortoza M.S."/>
            <person name="Matin S.A."/>
            <person name="Hoque S.M.E."/>
            <person name="Islam M.K."/>
            <person name="Roy D.K."/>
            <person name="Haider R."/>
            <person name="Moosa M.M."/>
            <person name="Elias S.M."/>
            <person name="Hasan A.M."/>
            <person name="Jahan S."/>
            <person name="Shafiuddin M."/>
            <person name="Mahmood N."/>
            <person name="Shommy N.S."/>
        </authorList>
    </citation>
    <scope>NUCLEOTIDE SEQUENCE [LARGE SCALE GENOMIC DNA]</scope>
    <source>
        <strain evidence="11">cv. O-4</strain>
    </source>
</reference>
<feature type="binding site" evidence="9">
    <location>
        <position position="103"/>
    </location>
    <ligand>
        <name>Fe cation</name>
        <dbReference type="ChEBI" id="CHEBI:24875"/>
        <label>1</label>
    </ligand>
</feature>
<evidence type="ECO:0000256" key="9">
    <source>
        <dbReference type="HAMAP-Rule" id="MF_03101"/>
    </source>
</evidence>
<keyword evidence="7 9" id="KW-0503">Monooxygenase</keyword>
<sequence length="553" mass="60865">MGSLDDSVSSSGSSLPNNMEKFMCDRLLDTTQPISERFRALFSLRNLKGTSPRNALIQATRDSSNLLAHEAAFALGQMQDAEAIPALEAVLNDVSLHPIVRHEAAEALGAIGLESNIPLLKNSLVLDPAQEVRETCELALQRIEELKSSGSDGKSTMAEKSPFLSVDPAAAASSHSSVDKLRDVLLDEERGMYERYSALFALRNNGGEEAVSAIIASLGSKSALLKHEVAYVLGQLQNKAASAALSDVLRNVDEHPMVRHEAAEALGSIADDQSVALLEEFARDPEPIVSQSCEVALSMLEFERAGKSFEDSILILQLRPEANRQSSFREENRHLMSLSIKNPAISSQNLTTTLLSLFSFTKTLSVTQQINARITLHGLHGSNILGSRLTDAYIRLGYLQFAQKAFDHITRKNLYSWNTIISGHYNNKLFLDVLCLFSRMRREIVGADTFNLVFAIKACIRLSLLKDGELIHCMAVKFGLEGDSYVAPALVKMYTELGALEDARKVFEDFPERNSVLLGAMMKGHKGKGCGFVEYDDFWIGEKWEGLGGYRFV</sequence>
<name>A0A1R3KQG9_9ROSI</name>
<dbReference type="GO" id="GO:0019135">
    <property type="term" value="F:deoxyhypusine monooxygenase activity"/>
    <property type="evidence" value="ECO:0007669"/>
    <property type="project" value="UniProtKB-UniRule"/>
</dbReference>
<dbReference type="HAMAP" id="MF_03101">
    <property type="entry name" value="Deoxyhypusine_hydroxylase"/>
    <property type="match status" value="1"/>
</dbReference>
<keyword evidence="11" id="KW-1185">Reference proteome</keyword>
<dbReference type="Gene3D" id="1.25.40.10">
    <property type="entry name" value="Tetratricopeptide repeat domain"/>
    <property type="match status" value="1"/>
</dbReference>
<evidence type="ECO:0000256" key="3">
    <source>
        <dbReference type="ARBA" id="ARBA00022723"/>
    </source>
</evidence>
<gene>
    <name evidence="10" type="ORF">COLO4_05596</name>
</gene>
<proteinExistence type="inferred from homology"/>
<dbReference type="Proteomes" id="UP000187203">
    <property type="component" value="Unassembled WGS sequence"/>
</dbReference>
<accession>A0A1R3KQG9</accession>
<evidence type="ECO:0000256" key="1">
    <source>
        <dbReference type="ARBA" id="ARBA00000068"/>
    </source>
</evidence>
<dbReference type="PANTHER" id="PTHR12697">
    <property type="entry name" value="PBS LYASE HEAT-LIKE PROTEIN"/>
    <property type="match status" value="1"/>
</dbReference>
<comment type="pathway">
    <text evidence="2 9">Protein modification; eIF5A hypusination.</text>
</comment>
<feature type="binding site" evidence="9">
    <location>
        <position position="70"/>
    </location>
    <ligand>
        <name>Fe cation</name>
        <dbReference type="ChEBI" id="CHEBI:24875"/>
        <label>1</label>
    </ligand>
</feature>
<comment type="catalytic activity">
    <reaction evidence="1 9">
        <text>[eIF5A protein]-deoxyhypusine + AH2 + O2 = [eIF5A protein]-hypusine + A + H2O</text>
        <dbReference type="Rhea" id="RHEA:14101"/>
        <dbReference type="Rhea" id="RHEA-COMP:10144"/>
        <dbReference type="Rhea" id="RHEA-COMP:12592"/>
        <dbReference type="ChEBI" id="CHEBI:13193"/>
        <dbReference type="ChEBI" id="CHEBI:15377"/>
        <dbReference type="ChEBI" id="CHEBI:15379"/>
        <dbReference type="ChEBI" id="CHEBI:17499"/>
        <dbReference type="ChEBI" id="CHEBI:82657"/>
        <dbReference type="ChEBI" id="CHEBI:91175"/>
        <dbReference type="EC" id="1.14.99.29"/>
    </reaction>
</comment>
<dbReference type="FunFam" id="1.25.10.10:FF:000099">
    <property type="entry name" value="Deoxyhypusine hydroxylase"/>
    <property type="match status" value="1"/>
</dbReference>
<dbReference type="Pfam" id="PF03130">
    <property type="entry name" value="HEAT_PBS"/>
    <property type="match status" value="1"/>
</dbReference>
<keyword evidence="3 9" id="KW-0479">Metal-binding</keyword>
<dbReference type="EMBL" id="AWUE01012376">
    <property type="protein sequence ID" value="OMP09320.1"/>
    <property type="molecule type" value="Genomic_DNA"/>
</dbReference>
<dbReference type="EC" id="1.14.99.29" evidence="9"/>
<keyword evidence="8 9" id="KW-0386">Hypusine biosynthesis</keyword>
<evidence type="ECO:0000313" key="11">
    <source>
        <dbReference type="Proteomes" id="UP000187203"/>
    </source>
</evidence>
<keyword evidence="4" id="KW-0677">Repeat</keyword>
<comment type="cofactor">
    <cofactor evidence="9">
        <name>Fe(2+)</name>
        <dbReference type="ChEBI" id="CHEBI:29033"/>
    </cofactor>
    <text evidence="9">Binds 2 Fe(2+) ions per subunit.</text>
</comment>
<dbReference type="PANTHER" id="PTHR12697:SF5">
    <property type="entry name" value="DEOXYHYPUSINE HYDROXYLASE"/>
    <property type="match status" value="1"/>
</dbReference>